<dbReference type="InterPro" id="IPR008269">
    <property type="entry name" value="Lon_proteolytic"/>
</dbReference>
<dbReference type="InterPro" id="IPR027065">
    <property type="entry name" value="Lon_Prtase"/>
</dbReference>
<keyword evidence="1" id="KW-0472">Membrane</keyword>
<dbReference type="GO" id="GO:0006508">
    <property type="term" value="P:proteolysis"/>
    <property type="evidence" value="ECO:0007669"/>
    <property type="project" value="InterPro"/>
</dbReference>
<dbReference type="AlphaFoldDB" id="A0A2L2BS69"/>
<dbReference type="InterPro" id="IPR036034">
    <property type="entry name" value="PDZ_sf"/>
</dbReference>
<evidence type="ECO:0000313" key="4">
    <source>
        <dbReference type="Proteomes" id="UP000243077"/>
    </source>
</evidence>
<evidence type="ECO:0000256" key="1">
    <source>
        <dbReference type="SAM" id="Phobius"/>
    </source>
</evidence>
<dbReference type="PANTHER" id="PTHR10046">
    <property type="entry name" value="ATP DEPENDENT LON PROTEASE FAMILY MEMBER"/>
    <property type="match status" value="1"/>
</dbReference>
<keyword evidence="1" id="KW-1133">Transmembrane helix</keyword>
<gene>
    <name evidence="3" type="ORF">C3B54_111540</name>
</gene>
<sequence length="393" mass="41550">MSLVAVGKEGRLGPRPVTTLAERCVRERLLSIFSEKDPRPALREGSRRAGWALLAATLFIALVLTLLPAPYVIDRPGPTYDTLGVVSVEDEDVPLIRVIDQPEYPERAELRVTTVTRVGNPEALPSWVEVVQAWFAPERSVTPVDEAFPPGVSIEQNREAARIDMENSQQEAIAAALGYLEIDFDSFLEVASTLEGGPSEGVLQEGDLIVRAAGQDVGDVTALRDLIADNGVQSPISLDVVRSGETQTVDVIPRMSEGPTPIPVIGVLVAGRYDFPVQVEIELGSVGGPSAGLLFALGLVEKLTQDQIAGSLQVAGSGTITASGEVGPVGGIRHKVFGAADAGAEWFLVPRANCVDVAGLSPEGITVIPVDTLADAVVALELAMADQEVPRCE</sequence>
<organism evidence="3 4">
    <name type="scientific">Pontimonas salivibrio</name>
    <dbReference type="NCBI Taxonomy" id="1159327"/>
    <lineage>
        <taxon>Bacteria</taxon>
        <taxon>Bacillati</taxon>
        <taxon>Actinomycetota</taxon>
        <taxon>Actinomycetes</taxon>
        <taxon>Micrococcales</taxon>
        <taxon>Microbacteriaceae</taxon>
        <taxon>Pontimonas</taxon>
    </lineage>
</organism>
<name>A0A2L2BS69_9MICO</name>
<dbReference type="Gene3D" id="2.30.42.10">
    <property type="match status" value="1"/>
</dbReference>
<dbReference type="InterPro" id="IPR014721">
    <property type="entry name" value="Ribsml_uS5_D2-typ_fold_subgr"/>
</dbReference>
<keyword evidence="4" id="KW-1185">Reference proteome</keyword>
<dbReference type="EMBL" id="CP026923">
    <property type="protein sequence ID" value="AVG24477.1"/>
    <property type="molecule type" value="Genomic_DNA"/>
</dbReference>
<dbReference type="GO" id="GO:0004176">
    <property type="term" value="F:ATP-dependent peptidase activity"/>
    <property type="evidence" value="ECO:0007669"/>
    <property type="project" value="InterPro"/>
</dbReference>
<dbReference type="GO" id="GO:0004252">
    <property type="term" value="F:serine-type endopeptidase activity"/>
    <property type="evidence" value="ECO:0007669"/>
    <property type="project" value="InterPro"/>
</dbReference>
<dbReference type="SUPFAM" id="SSF54211">
    <property type="entry name" value="Ribosomal protein S5 domain 2-like"/>
    <property type="match status" value="1"/>
</dbReference>
<evidence type="ECO:0000259" key="2">
    <source>
        <dbReference type="Pfam" id="PF05362"/>
    </source>
</evidence>
<dbReference type="Proteomes" id="UP000243077">
    <property type="component" value="Chromosome"/>
</dbReference>
<dbReference type="GO" id="GO:0005524">
    <property type="term" value="F:ATP binding"/>
    <property type="evidence" value="ECO:0007669"/>
    <property type="project" value="InterPro"/>
</dbReference>
<feature type="domain" description="Lon proteolytic" evidence="2">
    <location>
        <begin position="287"/>
        <end position="375"/>
    </location>
</feature>
<dbReference type="Gene3D" id="3.30.230.10">
    <property type="match status" value="1"/>
</dbReference>
<dbReference type="InterPro" id="IPR020568">
    <property type="entry name" value="Ribosomal_Su5_D2-typ_SF"/>
</dbReference>
<protein>
    <submittedName>
        <fullName evidence="3">PDZ domain-containing Lon domain-containing SdrC surface protein</fullName>
    </submittedName>
</protein>
<dbReference type="GO" id="GO:0030163">
    <property type="term" value="P:protein catabolic process"/>
    <property type="evidence" value="ECO:0007669"/>
    <property type="project" value="InterPro"/>
</dbReference>
<accession>A0A2L2BS69</accession>
<evidence type="ECO:0000313" key="3">
    <source>
        <dbReference type="EMBL" id="AVG24477.1"/>
    </source>
</evidence>
<keyword evidence="1" id="KW-0812">Transmembrane</keyword>
<feature type="transmembrane region" description="Helical" evidence="1">
    <location>
        <begin position="49"/>
        <end position="73"/>
    </location>
</feature>
<reference evidence="3 4" key="1">
    <citation type="submission" date="2018-02" db="EMBL/GenBank/DDBJ databases">
        <title>Complete genome of the streamlined marine actinobacterium Pontimonas salivibrio CL-TW6 adapted to coastal planktonic lifestype.</title>
        <authorList>
            <person name="Cho B.C."/>
            <person name="Hardies S.C."/>
            <person name="Jang G.I."/>
            <person name="Hwang C.Y."/>
        </authorList>
    </citation>
    <scope>NUCLEOTIDE SEQUENCE [LARGE SCALE GENOMIC DNA]</scope>
    <source>
        <strain evidence="3 4">CL-TW6</strain>
    </source>
</reference>
<dbReference type="Pfam" id="PF05362">
    <property type="entry name" value="Lon_C"/>
    <property type="match status" value="1"/>
</dbReference>
<dbReference type="KEGG" id="psai:C3B54_111540"/>
<proteinExistence type="predicted"/>
<dbReference type="SUPFAM" id="SSF50156">
    <property type="entry name" value="PDZ domain-like"/>
    <property type="match status" value="1"/>
</dbReference>